<dbReference type="GO" id="GO:0005737">
    <property type="term" value="C:cytoplasm"/>
    <property type="evidence" value="ECO:0000318"/>
    <property type="project" value="GO_Central"/>
</dbReference>
<proteinExistence type="inferred from homology"/>
<dbReference type="GO" id="GO:0006260">
    <property type="term" value="P:DNA replication"/>
    <property type="evidence" value="ECO:0000318"/>
    <property type="project" value="GO_Central"/>
</dbReference>
<dbReference type="Pfam" id="PF00271">
    <property type="entry name" value="Helicase_C"/>
    <property type="match status" value="1"/>
</dbReference>
<keyword evidence="4" id="KW-0238">DNA-binding</keyword>
<gene>
    <name evidence="11" type="ORF">PGTG_19867</name>
</gene>
<dbReference type="GO" id="GO:0005694">
    <property type="term" value="C:chromosome"/>
    <property type="evidence" value="ECO:0000318"/>
    <property type="project" value="GO_Central"/>
</dbReference>
<comment type="similarity">
    <text evidence="1">Belongs to the helicase family. RecQ subfamily.</text>
</comment>
<dbReference type="STRING" id="418459.E3LBA7"/>
<evidence type="ECO:0000259" key="10">
    <source>
        <dbReference type="PROSITE" id="PS51194"/>
    </source>
</evidence>
<dbReference type="InterPro" id="IPR001650">
    <property type="entry name" value="Helicase_C-like"/>
</dbReference>
<dbReference type="EC" id="5.6.2.4" evidence="7"/>
<dbReference type="SMART" id="SM00490">
    <property type="entry name" value="HELICc"/>
    <property type="match status" value="1"/>
</dbReference>
<dbReference type="PROSITE" id="PS51194">
    <property type="entry name" value="HELICASE_CTER"/>
    <property type="match status" value="1"/>
</dbReference>
<evidence type="ECO:0000313" key="12">
    <source>
        <dbReference type="Proteomes" id="UP000008783"/>
    </source>
</evidence>
<dbReference type="PANTHER" id="PTHR13710">
    <property type="entry name" value="DNA HELICASE RECQ FAMILY MEMBER"/>
    <property type="match status" value="1"/>
</dbReference>
<dbReference type="VEuPathDB" id="FungiDB:PGTG_19867"/>
<evidence type="ECO:0000256" key="1">
    <source>
        <dbReference type="ARBA" id="ARBA00005446"/>
    </source>
</evidence>
<dbReference type="InParanoid" id="E3LBA7"/>
<reference evidence="12" key="2">
    <citation type="journal article" date="2011" name="Proc. Natl. Acad. Sci. U.S.A.">
        <title>Obligate biotrophy features unraveled by the genomic analysis of rust fungi.</title>
        <authorList>
            <person name="Duplessis S."/>
            <person name="Cuomo C.A."/>
            <person name="Lin Y.-C."/>
            <person name="Aerts A."/>
            <person name="Tisserant E."/>
            <person name="Veneault-Fourrey C."/>
            <person name="Joly D.L."/>
            <person name="Hacquard S."/>
            <person name="Amselem J."/>
            <person name="Cantarel B.L."/>
            <person name="Chiu R."/>
            <person name="Coutinho P.M."/>
            <person name="Feau N."/>
            <person name="Field M."/>
            <person name="Frey P."/>
            <person name="Gelhaye E."/>
            <person name="Goldberg J."/>
            <person name="Grabherr M.G."/>
            <person name="Kodira C.D."/>
            <person name="Kohler A."/>
            <person name="Kuees U."/>
            <person name="Lindquist E.A."/>
            <person name="Lucas S.M."/>
            <person name="Mago R."/>
            <person name="Mauceli E."/>
            <person name="Morin E."/>
            <person name="Murat C."/>
            <person name="Pangilinan J.L."/>
            <person name="Park R."/>
            <person name="Pearson M."/>
            <person name="Quesneville H."/>
            <person name="Rouhier N."/>
            <person name="Sakthikumar S."/>
            <person name="Salamov A.A."/>
            <person name="Schmutz J."/>
            <person name="Selles B."/>
            <person name="Shapiro H."/>
            <person name="Tanguay P."/>
            <person name="Tuskan G.A."/>
            <person name="Henrissat B."/>
            <person name="Van de Peer Y."/>
            <person name="Rouze P."/>
            <person name="Ellis J.G."/>
            <person name="Dodds P.N."/>
            <person name="Schein J.E."/>
            <person name="Zhong S."/>
            <person name="Hamelin R.C."/>
            <person name="Grigoriev I.V."/>
            <person name="Szabo L.J."/>
            <person name="Martin F."/>
        </authorList>
    </citation>
    <scope>NUCLEOTIDE SEQUENCE [LARGE SCALE GENOMIC DNA]</scope>
    <source>
        <strain evidence="12">CRL 75-36-700-3 / race SCCL</strain>
    </source>
</reference>
<feature type="domain" description="Helicase C-terminal" evidence="10">
    <location>
        <begin position="291"/>
        <end position="441"/>
    </location>
</feature>
<evidence type="ECO:0000256" key="2">
    <source>
        <dbReference type="ARBA" id="ARBA00022741"/>
    </source>
</evidence>
<evidence type="ECO:0000256" key="6">
    <source>
        <dbReference type="ARBA" id="ARBA00034617"/>
    </source>
</evidence>
<comment type="catalytic activity">
    <reaction evidence="6">
        <text>Couples ATP hydrolysis with the unwinding of duplex DNA by translocating in the 3'-5' direction.</text>
        <dbReference type="EC" id="5.6.2.4"/>
    </reaction>
</comment>
<dbReference type="HOGENOM" id="CLU_011478_1_1_1"/>
<dbReference type="AlphaFoldDB" id="E3LBA7"/>
<feature type="domain" description="Helicase ATP-binding" evidence="9">
    <location>
        <begin position="58"/>
        <end position="252"/>
    </location>
</feature>
<keyword evidence="5" id="KW-0413">Isomerase</keyword>
<dbReference type="GO" id="GO:0005524">
    <property type="term" value="F:ATP binding"/>
    <property type="evidence" value="ECO:0007669"/>
    <property type="project" value="UniProtKB-KW"/>
</dbReference>
<dbReference type="Gene3D" id="3.40.50.300">
    <property type="entry name" value="P-loop containing nucleotide triphosphate hydrolases"/>
    <property type="match status" value="2"/>
</dbReference>
<dbReference type="RefSeq" id="XP_003338251.2">
    <property type="nucleotide sequence ID" value="XM_003338203.2"/>
</dbReference>
<protein>
    <recommendedName>
        <fullName evidence="7">DNA 3'-5' helicase</fullName>
        <ecNumber evidence="7">5.6.2.4</ecNumber>
    </recommendedName>
</protein>
<evidence type="ECO:0000256" key="3">
    <source>
        <dbReference type="ARBA" id="ARBA00022840"/>
    </source>
</evidence>
<reference key="1">
    <citation type="submission" date="2007-01" db="EMBL/GenBank/DDBJ databases">
        <title>The Genome Sequence of Puccinia graminis f. sp. tritici Strain CRL 75-36-700-3.</title>
        <authorList>
            <consortium name="The Broad Institute Genome Sequencing Platform"/>
            <person name="Birren B."/>
            <person name="Lander E."/>
            <person name="Galagan J."/>
            <person name="Nusbaum C."/>
            <person name="Devon K."/>
            <person name="Cuomo C."/>
            <person name="Jaffe D."/>
            <person name="Butler J."/>
            <person name="Alvarez P."/>
            <person name="Gnerre S."/>
            <person name="Grabherr M."/>
            <person name="Mauceli E."/>
            <person name="Brockman W."/>
            <person name="Young S."/>
            <person name="LaButti K."/>
            <person name="Sykes S."/>
            <person name="DeCaprio D."/>
            <person name="Crawford M."/>
            <person name="Koehrsen M."/>
            <person name="Engels R."/>
            <person name="Montgomery P."/>
            <person name="Pearson M."/>
            <person name="Howarth C."/>
            <person name="Larson L."/>
            <person name="White J."/>
            <person name="Zeng Q."/>
            <person name="Kodira C."/>
            <person name="Yandava C."/>
            <person name="Alvarado L."/>
            <person name="O'Leary S."/>
            <person name="Szabo L."/>
            <person name="Dean R."/>
            <person name="Schein J."/>
        </authorList>
    </citation>
    <scope>NUCLEOTIDE SEQUENCE</scope>
    <source>
        <strain>CRL 75-36-700-3</strain>
    </source>
</reference>
<dbReference type="Pfam" id="PF00270">
    <property type="entry name" value="DEAD"/>
    <property type="match status" value="1"/>
</dbReference>
<sequence length="731" mass="81449">MLRHLSTPAIRAPHRANGRIQLLAKIAAKDNLALKSAIGKLAKLRYGQPAKDLQIEAVYNLAKGSNTFLLAGTGFGKSRIPEIYHMLYPKPSNAVILVLNPLDALGDNQVLEKIQAGFTAINLTKLTFNEEEANNVANGVYNFVYLSPEIFLNSPLWDQVYFCANFQDRLALVVVDEAHIIYQWGLVESGSGKHKRTLIGRLEDLGIFRPSYGKLGARLLTRNSKPILLMSATCRPLAVEAIKKSLKLEEHNLKTISGELTRPEIRIIRMPISTSVNSCLDLLDVFAPKSEVPDTSVVPTLIYSSTRNRTKHVMKALDLARRTPGNSSRPNSKFVRRFHSCTGEKDKLRLVDDFSKGRLPVISCTMALGMGQNWSWVRCVIQMGRSDPSAVCQMIGRAGRDGRSGLAIVYVETNRKGGKNCLEDFQGSNNQSDEDRMDALAITPVCLRVAFAIDNSSYLGYVPLRTDDPAYVAERTRERAQGFAECLCSNCKPHMAKGLMGNIKKLTVDNIDEMIRQDWGEQPAAGNTLVVNKRKRGGVNRSSVGKRVVLSQSMQEILSNRLNTAFNVLFEKKYPRGSLMTAADLFGKQEVDLIVKKFGKFEGTVGLRKVIGGQMIEGQADALDLVIREFIAGPLAEENIHRIEKAKQVRMDKKRVRDEARAQKLEIEAEAARKVRMEKEALKIQEKAMADERKRVDDARKAEERAQLAILVRLAGEDAERQGVESIHRGR</sequence>
<dbReference type="InterPro" id="IPR011545">
    <property type="entry name" value="DEAD/DEAH_box_helicase_dom"/>
</dbReference>
<dbReference type="GeneID" id="10535283"/>
<name>E3LBA7_PUCGT</name>
<dbReference type="EMBL" id="DS178411">
    <property type="protein sequence ID" value="EFP93832.2"/>
    <property type="molecule type" value="Genomic_DNA"/>
</dbReference>
<keyword evidence="2" id="KW-0547">Nucleotide-binding</keyword>
<evidence type="ECO:0000256" key="4">
    <source>
        <dbReference type="ARBA" id="ARBA00023125"/>
    </source>
</evidence>
<dbReference type="GO" id="GO:0000724">
    <property type="term" value="P:double-strand break repair via homologous recombination"/>
    <property type="evidence" value="ECO:0000318"/>
    <property type="project" value="GO_Central"/>
</dbReference>
<evidence type="ECO:0000256" key="8">
    <source>
        <dbReference type="SAM" id="Coils"/>
    </source>
</evidence>
<dbReference type="InterPro" id="IPR027417">
    <property type="entry name" value="P-loop_NTPase"/>
</dbReference>
<evidence type="ECO:0000259" key="9">
    <source>
        <dbReference type="PROSITE" id="PS51192"/>
    </source>
</evidence>
<dbReference type="Proteomes" id="UP000008783">
    <property type="component" value="Unassembled WGS sequence"/>
</dbReference>
<keyword evidence="12" id="KW-1185">Reference proteome</keyword>
<organism evidence="11 12">
    <name type="scientific">Puccinia graminis f. sp. tritici (strain CRL 75-36-700-3 / race SCCL)</name>
    <name type="common">Black stem rust fungus</name>
    <dbReference type="NCBI Taxonomy" id="418459"/>
    <lineage>
        <taxon>Eukaryota</taxon>
        <taxon>Fungi</taxon>
        <taxon>Dikarya</taxon>
        <taxon>Basidiomycota</taxon>
        <taxon>Pucciniomycotina</taxon>
        <taxon>Pucciniomycetes</taxon>
        <taxon>Pucciniales</taxon>
        <taxon>Pucciniaceae</taxon>
        <taxon>Puccinia</taxon>
    </lineage>
</organism>
<dbReference type="GO" id="GO:0043138">
    <property type="term" value="F:3'-5' DNA helicase activity"/>
    <property type="evidence" value="ECO:0000318"/>
    <property type="project" value="GO_Central"/>
</dbReference>
<keyword evidence="8" id="KW-0175">Coiled coil</keyword>
<dbReference type="KEGG" id="pgr:PGTG_19867"/>
<dbReference type="GO" id="GO:0003677">
    <property type="term" value="F:DNA binding"/>
    <property type="evidence" value="ECO:0007669"/>
    <property type="project" value="UniProtKB-KW"/>
</dbReference>
<dbReference type="SMART" id="SM00487">
    <property type="entry name" value="DEXDc"/>
    <property type="match status" value="1"/>
</dbReference>
<dbReference type="GO" id="GO:0009378">
    <property type="term" value="F:four-way junction helicase activity"/>
    <property type="evidence" value="ECO:0000318"/>
    <property type="project" value="GO_Central"/>
</dbReference>
<dbReference type="SUPFAM" id="SSF52540">
    <property type="entry name" value="P-loop containing nucleoside triphosphate hydrolases"/>
    <property type="match status" value="1"/>
</dbReference>
<evidence type="ECO:0000256" key="7">
    <source>
        <dbReference type="ARBA" id="ARBA00034808"/>
    </source>
</evidence>
<dbReference type="InterPro" id="IPR014001">
    <property type="entry name" value="Helicase_ATP-bd"/>
</dbReference>
<evidence type="ECO:0000256" key="5">
    <source>
        <dbReference type="ARBA" id="ARBA00023235"/>
    </source>
</evidence>
<dbReference type="OrthoDB" id="2499463at2759"/>
<dbReference type="PANTHER" id="PTHR13710:SF105">
    <property type="entry name" value="ATP-DEPENDENT DNA HELICASE Q1"/>
    <property type="match status" value="1"/>
</dbReference>
<keyword evidence="3" id="KW-0067">ATP-binding</keyword>
<dbReference type="PROSITE" id="PS51192">
    <property type="entry name" value="HELICASE_ATP_BIND_1"/>
    <property type="match status" value="1"/>
</dbReference>
<feature type="coiled-coil region" evidence="8">
    <location>
        <begin position="643"/>
        <end position="702"/>
    </location>
</feature>
<evidence type="ECO:0000313" key="11">
    <source>
        <dbReference type="EMBL" id="EFP93832.2"/>
    </source>
</evidence>
<accession>E3LBA7</accession>